<reference evidence="3 4" key="1">
    <citation type="submission" date="2016-09" db="EMBL/GenBank/DDBJ databases">
        <title>Alteromonas lipolytica, a new species isolated from sea water.</title>
        <authorList>
            <person name="Wu Y.-H."/>
            <person name="Cheng H."/>
            <person name="Xu X.-W."/>
        </authorList>
    </citation>
    <scope>NUCLEOTIDE SEQUENCE [LARGE SCALE GENOMIC DNA]</scope>
    <source>
        <strain evidence="3 4">JW12</strain>
    </source>
</reference>
<dbReference type="InterPro" id="IPR041694">
    <property type="entry name" value="ADH_N_2"/>
</dbReference>
<dbReference type="FunFam" id="3.40.50.720:FF:000121">
    <property type="entry name" value="Prostaglandin reductase 2"/>
    <property type="match status" value="1"/>
</dbReference>
<dbReference type="STRING" id="1856405.BFC17_03300"/>
<evidence type="ECO:0000313" key="3">
    <source>
        <dbReference type="EMBL" id="OFI33300.1"/>
    </source>
</evidence>
<dbReference type="RefSeq" id="WP_070177676.1">
    <property type="nucleotide sequence ID" value="NZ_BMJR01000002.1"/>
</dbReference>
<dbReference type="PANTHER" id="PTHR43205">
    <property type="entry name" value="PROSTAGLANDIN REDUCTASE"/>
    <property type="match status" value="1"/>
</dbReference>
<sequence>MALNNTKVILKETPVGMPTADQFEAVPADLPAIGEGEVLVKNLWLSLDPYMRSQISARHISGAVLPGDTMKGETIAEVVESNSADFKAGDKVRCFGGWQAYAALPAAALTKVPDNVEHSPYLLSILGMPGLTAYAGLIWQAQPKAGDTVVVAAATGAVGSMVVQLAKQHGCRVVAIAGGQHKCDFAVNELGADVCIDRHKEDLATALDTHCPDGINIYFDLIGGDILELCSQRLAVGARMILCGLAADYNRTTSTPPPGPSPVYIIKSRATVFGLVVYDFEPRRAEFIEACASLVGEGKIKIREQVVEGLANAGQGFVDLLSGDNFGKVLVKIA</sequence>
<protein>
    <submittedName>
        <fullName evidence="3">NADP-dependent oxidoreductase</fullName>
    </submittedName>
</protein>
<dbReference type="PANTHER" id="PTHR43205:SF7">
    <property type="entry name" value="PROSTAGLANDIN REDUCTASE 1"/>
    <property type="match status" value="1"/>
</dbReference>
<evidence type="ECO:0000259" key="2">
    <source>
        <dbReference type="SMART" id="SM00829"/>
    </source>
</evidence>
<dbReference type="InterPro" id="IPR013149">
    <property type="entry name" value="ADH-like_C"/>
</dbReference>
<dbReference type="InterPro" id="IPR020843">
    <property type="entry name" value="ER"/>
</dbReference>
<gene>
    <name evidence="3" type="ORF">BFC17_03300</name>
</gene>
<dbReference type="InterPro" id="IPR045010">
    <property type="entry name" value="MDR_fam"/>
</dbReference>
<dbReference type="SUPFAM" id="SSF50129">
    <property type="entry name" value="GroES-like"/>
    <property type="match status" value="1"/>
</dbReference>
<dbReference type="Gene3D" id="3.90.180.10">
    <property type="entry name" value="Medium-chain alcohol dehydrogenases, catalytic domain"/>
    <property type="match status" value="1"/>
</dbReference>
<dbReference type="Proteomes" id="UP000176037">
    <property type="component" value="Unassembled WGS sequence"/>
</dbReference>
<dbReference type="SUPFAM" id="SSF51735">
    <property type="entry name" value="NAD(P)-binding Rossmann-fold domains"/>
    <property type="match status" value="1"/>
</dbReference>
<dbReference type="InterPro" id="IPR036291">
    <property type="entry name" value="NAD(P)-bd_dom_sf"/>
</dbReference>
<accession>A0A1E8FBL6</accession>
<dbReference type="Gene3D" id="3.40.50.720">
    <property type="entry name" value="NAD(P)-binding Rossmann-like Domain"/>
    <property type="match status" value="1"/>
</dbReference>
<dbReference type="OrthoDB" id="9805663at2"/>
<keyword evidence="4" id="KW-1185">Reference proteome</keyword>
<organism evidence="3 4">
    <name type="scientific">Alteromonas lipolytica</name>
    <dbReference type="NCBI Taxonomy" id="1856405"/>
    <lineage>
        <taxon>Bacteria</taxon>
        <taxon>Pseudomonadati</taxon>
        <taxon>Pseudomonadota</taxon>
        <taxon>Gammaproteobacteria</taxon>
        <taxon>Alteromonadales</taxon>
        <taxon>Alteromonadaceae</taxon>
        <taxon>Alteromonas/Salinimonas group</taxon>
        <taxon>Alteromonas</taxon>
    </lineage>
</organism>
<feature type="domain" description="Enoyl reductase (ER)" evidence="2">
    <location>
        <begin position="16"/>
        <end position="331"/>
    </location>
</feature>
<dbReference type="CDD" id="cd05288">
    <property type="entry name" value="PGDH"/>
    <property type="match status" value="1"/>
</dbReference>
<keyword evidence="1" id="KW-0560">Oxidoreductase</keyword>
<dbReference type="EMBL" id="MJIC01000015">
    <property type="protein sequence ID" value="OFI33300.1"/>
    <property type="molecule type" value="Genomic_DNA"/>
</dbReference>
<name>A0A1E8FBL6_9ALTE</name>
<dbReference type="SMART" id="SM00829">
    <property type="entry name" value="PKS_ER"/>
    <property type="match status" value="1"/>
</dbReference>
<comment type="caution">
    <text evidence="3">The sequence shown here is derived from an EMBL/GenBank/DDBJ whole genome shotgun (WGS) entry which is preliminary data.</text>
</comment>
<evidence type="ECO:0000313" key="4">
    <source>
        <dbReference type="Proteomes" id="UP000176037"/>
    </source>
</evidence>
<dbReference type="AlphaFoldDB" id="A0A1E8FBL6"/>
<dbReference type="Pfam" id="PF00107">
    <property type="entry name" value="ADH_zinc_N"/>
    <property type="match status" value="1"/>
</dbReference>
<evidence type="ECO:0000256" key="1">
    <source>
        <dbReference type="ARBA" id="ARBA00023002"/>
    </source>
</evidence>
<dbReference type="InterPro" id="IPR011032">
    <property type="entry name" value="GroES-like_sf"/>
</dbReference>
<proteinExistence type="predicted"/>
<dbReference type="GO" id="GO:0016628">
    <property type="term" value="F:oxidoreductase activity, acting on the CH-CH group of donors, NAD or NADP as acceptor"/>
    <property type="evidence" value="ECO:0007669"/>
    <property type="project" value="InterPro"/>
</dbReference>
<dbReference type="Pfam" id="PF16884">
    <property type="entry name" value="ADH_N_2"/>
    <property type="match status" value="1"/>
</dbReference>